<feature type="signal peptide" evidence="2">
    <location>
        <begin position="1"/>
        <end position="26"/>
    </location>
</feature>
<evidence type="ECO:0000313" key="3">
    <source>
        <dbReference type="EMBL" id="KAJ9552334.1"/>
    </source>
</evidence>
<keyword evidence="4" id="KW-1185">Reference proteome</keyword>
<keyword evidence="2" id="KW-0732">Signal</keyword>
<dbReference type="PANTHER" id="PTHR46250">
    <property type="entry name" value="MYB/SANT-LIKE DNA-BINDING DOMAIN PROTEIN-RELATED"/>
    <property type="match status" value="1"/>
</dbReference>
<organism evidence="3 4">
    <name type="scientific">Centaurea solstitialis</name>
    <name type="common">yellow star-thistle</name>
    <dbReference type="NCBI Taxonomy" id="347529"/>
    <lineage>
        <taxon>Eukaryota</taxon>
        <taxon>Viridiplantae</taxon>
        <taxon>Streptophyta</taxon>
        <taxon>Embryophyta</taxon>
        <taxon>Tracheophyta</taxon>
        <taxon>Spermatophyta</taxon>
        <taxon>Magnoliopsida</taxon>
        <taxon>eudicotyledons</taxon>
        <taxon>Gunneridae</taxon>
        <taxon>Pentapetalae</taxon>
        <taxon>asterids</taxon>
        <taxon>campanulids</taxon>
        <taxon>Asterales</taxon>
        <taxon>Asteraceae</taxon>
        <taxon>Carduoideae</taxon>
        <taxon>Cardueae</taxon>
        <taxon>Centaureinae</taxon>
        <taxon>Centaurea</taxon>
    </lineage>
</organism>
<sequence length="270" mass="30138">MYNFGVIIYLSIYCASILILQEIVDAGSRSDNGCFQSGTYEQLLQMKWLKDKFSAAYDMLNTSGFGWNDALQCVTVVAQVLEEYLKNIQAKNYIANKPFTQYERLTRIFGKDRATGSLTESATNAMENINLESEVGAHTDDFVGTFPTPSKGASASHIPQEGETSSKKQNKKANDSENMYKVIANGLNSLSEEVGKLVVVVGTPGLDTLHEELEKLGFDDSQYIALGMHFQTIRFNYAIGIPWLIGSSHCMLKPYLESWIWKQLIKGKLI</sequence>
<feature type="region of interest" description="Disordered" evidence="1">
    <location>
        <begin position="150"/>
        <end position="175"/>
    </location>
</feature>
<reference evidence="3" key="1">
    <citation type="submission" date="2023-03" db="EMBL/GenBank/DDBJ databases">
        <title>Chromosome-scale reference genome and RAD-based genetic map of yellow starthistle (Centaurea solstitialis) reveal putative structural variation and QTLs associated with invader traits.</title>
        <authorList>
            <person name="Reatini B."/>
            <person name="Cang F.A."/>
            <person name="Jiang Q."/>
            <person name="Mckibben M.T.W."/>
            <person name="Barker M.S."/>
            <person name="Rieseberg L.H."/>
            <person name="Dlugosch K.M."/>
        </authorList>
    </citation>
    <scope>NUCLEOTIDE SEQUENCE</scope>
    <source>
        <strain evidence="3">CAN-66</strain>
        <tissue evidence="3">Leaf</tissue>
    </source>
</reference>
<dbReference type="AlphaFoldDB" id="A0AA38WJN0"/>
<name>A0AA38WJN0_9ASTR</name>
<evidence type="ECO:0008006" key="5">
    <source>
        <dbReference type="Google" id="ProtNLM"/>
    </source>
</evidence>
<dbReference type="PANTHER" id="PTHR46250:SF18">
    <property type="entry name" value="MYB_SANT-LIKE DOMAIN-CONTAINING PROTEIN"/>
    <property type="match status" value="1"/>
</dbReference>
<proteinExistence type="predicted"/>
<protein>
    <recommendedName>
        <fullName evidence="5">Myb/SANT-like domain-containing protein</fullName>
    </recommendedName>
</protein>
<comment type="caution">
    <text evidence="3">The sequence shown here is derived from an EMBL/GenBank/DDBJ whole genome shotgun (WGS) entry which is preliminary data.</text>
</comment>
<evidence type="ECO:0000256" key="1">
    <source>
        <dbReference type="SAM" id="MobiDB-lite"/>
    </source>
</evidence>
<dbReference type="Proteomes" id="UP001172457">
    <property type="component" value="Chromosome 4"/>
</dbReference>
<gene>
    <name evidence="3" type="ORF">OSB04_016379</name>
</gene>
<dbReference type="EMBL" id="JARYMX010000004">
    <property type="protein sequence ID" value="KAJ9552334.1"/>
    <property type="molecule type" value="Genomic_DNA"/>
</dbReference>
<evidence type="ECO:0000313" key="4">
    <source>
        <dbReference type="Proteomes" id="UP001172457"/>
    </source>
</evidence>
<accession>A0AA38WJN0</accession>
<feature type="chain" id="PRO_5041222056" description="Myb/SANT-like domain-containing protein" evidence="2">
    <location>
        <begin position="27"/>
        <end position="270"/>
    </location>
</feature>
<evidence type="ECO:0000256" key="2">
    <source>
        <dbReference type="SAM" id="SignalP"/>
    </source>
</evidence>